<dbReference type="Gene3D" id="2.40.37.10">
    <property type="entry name" value="Lyase, Ornithine Decarboxylase, Chain A, domain 1"/>
    <property type="match status" value="1"/>
</dbReference>
<comment type="cofactor">
    <cofactor evidence="1">
        <name>pyridoxal 5'-phosphate</name>
        <dbReference type="ChEBI" id="CHEBI:597326"/>
    </cofactor>
</comment>
<evidence type="ECO:0000313" key="4">
    <source>
        <dbReference type="EMBL" id="MFC4630503.1"/>
    </source>
</evidence>
<comment type="caution">
    <text evidence="4">The sequence shown here is derived from an EMBL/GenBank/DDBJ whole genome shotgun (WGS) entry which is preliminary data.</text>
</comment>
<name>A0ABV9HJV6_9MICO</name>
<evidence type="ECO:0000313" key="5">
    <source>
        <dbReference type="Proteomes" id="UP001596011"/>
    </source>
</evidence>
<dbReference type="PANTHER" id="PTHR43727:SF2">
    <property type="entry name" value="GROUP IV DECARBOXYLASE"/>
    <property type="match status" value="1"/>
</dbReference>
<sequence length="399" mass="43456">MTQERVLSVEPMVAPPSERLVADLASVPSPSIVYDLLNLARSIKIIQEDVSGIGGAQLNLALKACHTPGLLRELAARGLGADVASTGELELAVEAGFSEITATGPAFTVDDVPLLEAHGVTLDANSLDQLRALWQSWPDHDFGVRVRVPLPPSIEDGATTFGAGSRFGVLPTDPEFHALVTRARGRLTRLHTHTGQMTPEHLVYKARYLLALASHLPDVTCIDMGGGFYSLYASRSRAVAAMSQLDELLVQWRAETGRPMRLQFEPGGGILGAHGYLVVEALAVEHSHPEFEADIVTVDASAWNYAPWHIPNVLHVDPHRREGAPRPTLIAGNTLYENDFFGTSLLVQRRTFDLPECRVGDRLLMSASGAYTMTNARRFNRLPVPSEFLHTGEGLRKLT</sequence>
<dbReference type="InterPro" id="IPR029066">
    <property type="entry name" value="PLP-binding_barrel"/>
</dbReference>
<protein>
    <submittedName>
        <fullName evidence="4">Diaminopimelate decarboxylase family protein</fullName>
    </submittedName>
</protein>
<dbReference type="PRINTS" id="PR01179">
    <property type="entry name" value="ODADCRBXLASE"/>
</dbReference>
<accession>A0ABV9HJV6</accession>
<feature type="domain" description="Orn/DAP/Arg decarboxylase 2 N-terminal" evidence="3">
    <location>
        <begin position="56"/>
        <end position="267"/>
    </location>
</feature>
<evidence type="ECO:0000259" key="3">
    <source>
        <dbReference type="Pfam" id="PF02784"/>
    </source>
</evidence>
<dbReference type="Gene3D" id="3.20.20.10">
    <property type="entry name" value="Alanine racemase"/>
    <property type="match status" value="1"/>
</dbReference>
<organism evidence="4 5">
    <name type="scientific">Promicromonospora alba</name>
    <dbReference type="NCBI Taxonomy" id="1616110"/>
    <lineage>
        <taxon>Bacteria</taxon>
        <taxon>Bacillati</taxon>
        <taxon>Actinomycetota</taxon>
        <taxon>Actinomycetes</taxon>
        <taxon>Micrococcales</taxon>
        <taxon>Promicromonosporaceae</taxon>
        <taxon>Promicromonospora</taxon>
    </lineage>
</organism>
<proteinExistence type="predicted"/>
<evidence type="ECO:0000256" key="2">
    <source>
        <dbReference type="ARBA" id="ARBA00022898"/>
    </source>
</evidence>
<dbReference type="SUPFAM" id="SSF51419">
    <property type="entry name" value="PLP-binding barrel"/>
    <property type="match status" value="1"/>
</dbReference>
<gene>
    <name evidence="4" type="ORF">ACFO6V_19820</name>
</gene>
<dbReference type="InterPro" id="IPR000183">
    <property type="entry name" value="Orn/DAP/Arg_de-COase"/>
</dbReference>
<dbReference type="Proteomes" id="UP001596011">
    <property type="component" value="Unassembled WGS sequence"/>
</dbReference>
<dbReference type="InterPro" id="IPR022644">
    <property type="entry name" value="De-COase2_N"/>
</dbReference>
<evidence type="ECO:0000256" key="1">
    <source>
        <dbReference type="ARBA" id="ARBA00001933"/>
    </source>
</evidence>
<keyword evidence="2" id="KW-0663">Pyridoxal phosphate</keyword>
<dbReference type="PANTHER" id="PTHR43727">
    <property type="entry name" value="DIAMINOPIMELATE DECARBOXYLASE"/>
    <property type="match status" value="1"/>
</dbReference>
<dbReference type="SUPFAM" id="SSF50621">
    <property type="entry name" value="Alanine racemase C-terminal domain-like"/>
    <property type="match status" value="1"/>
</dbReference>
<dbReference type="Pfam" id="PF02784">
    <property type="entry name" value="Orn_Arg_deC_N"/>
    <property type="match status" value="1"/>
</dbReference>
<dbReference type="InterPro" id="IPR009006">
    <property type="entry name" value="Ala_racemase/Decarboxylase_C"/>
</dbReference>
<dbReference type="EMBL" id="JBHSFI010000006">
    <property type="protein sequence ID" value="MFC4630503.1"/>
    <property type="molecule type" value="Genomic_DNA"/>
</dbReference>
<reference evidence="5" key="1">
    <citation type="journal article" date="2019" name="Int. J. Syst. Evol. Microbiol.">
        <title>The Global Catalogue of Microorganisms (GCM) 10K type strain sequencing project: providing services to taxonomists for standard genome sequencing and annotation.</title>
        <authorList>
            <consortium name="The Broad Institute Genomics Platform"/>
            <consortium name="The Broad Institute Genome Sequencing Center for Infectious Disease"/>
            <person name="Wu L."/>
            <person name="Ma J."/>
        </authorList>
    </citation>
    <scope>NUCLEOTIDE SEQUENCE [LARGE SCALE GENOMIC DNA]</scope>
    <source>
        <strain evidence="5">CCUG 42722</strain>
    </source>
</reference>
<dbReference type="RefSeq" id="WP_377138321.1">
    <property type="nucleotide sequence ID" value="NZ_JBHSFI010000006.1"/>
</dbReference>
<keyword evidence="5" id="KW-1185">Reference proteome</keyword>